<organism evidence="1 2">
    <name type="scientific">Neobacillus citreus</name>
    <dbReference type="NCBI Taxonomy" id="2833578"/>
    <lineage>
        <taxon>Bacteria</taxon>
        <taxon>Bacillati</taxon>
        <taxon>Bacillota</taxon>
        <taxon>Bacilli</taxon>
        <taxon>Bacillales</taxon>
        <taxon>Bacillaceae</taxon>
        <taxon>Neobacillus</taxon>
    </lineage>
</organism>
<sequence length="68" mass="8171">DHFLSLNPTNLVLWILYKTISYRSTRRIWSYGFFIRPFPIDLTGESGLRILYKTISYRPDRRICLMNA</sequence>
<evidence type="ECO:0000313" key="2">
    <source>
        <dbReference type="Proteomes" id="UP000677265"/>
    </source>
</evidence>
<dbReference type="AlphaFoldDB" id="A0A9J6MWX1"/>
<dbReference type="EMBL" id="JAGYPE020000079">
    <property type="protein sequence ID" value="MCH6269096.1"/>
    <property type="molecule type" value="Genomic_DNA"/>
</dbReference>
<dbReference type="Proteomes" id="UP000677265">
    <property type="component" value="Unassembled WGS sequence"/>
</dbReference>
<keyword evidence="2" id="KW-1185">Reference proteome</keyword>
<proteinExistence type="predicted"/>
<protein>
    <submittedName>
        <fullName evidence="1">Uncharacterized protein</fullName>
    </submittedName>
</protein>
<reference evidence="1 2" key="1">
    <citation type="submission" date="2022-03" db="EMBL/GenBank/DDBJ databases">
        <title>Novel Bacillus species.</title>
        <authorList>
            <person name="Liu G."/>
        </authorList>
    </citation>
    <scope>NUCLEOTIDE SEQUENCE [LARGE SCALE GENOMIC DNA]</scope>
    <source>
        <strain evidence="1 2">FJAT-50051</strain>
    </source>
</reference>
<accession>A0A9J6MWX1</accession>
<gene>
    <name evidence="1" type="ORF">KHB02_026560</name>
</gene>
<evidence type="ECO:0000313" key="1">
    <source>
        <dbReference type="EMBL" id="MCH6269096.1"/>
    </source>
</evidence>
<feature type="non-terminal residue" evidence="1">
    <location>
        <position position="1"/>
    </location>
</feature>
<dbReference type="RefSeq" id="WP_241114114.1">
    <property type="nucleotide sequence ID" value="NZ_JAGYPE020000079.1"/>
</dbReference>
<comment type="caution">
    <text evidence="1">The sequence shown here is derived from an EMBL/GenBank/DDBJ whole genome shotgun (WGS) entry which is preliminary data.</text>
</comment>
<name>A0A9J6MWX1_9BACI</name>